<dbReference type="CDD" id="cd00060">
    <property type="entry name" value="FHA"/>
    <property type="match status" value="1"/>
</dbReference>
<dbReference type="EMBL" id="JBEGDP010000004">
    <property type="protein sequence ID" value="MEQ7846834.1"/>
    <property type="molecule type" value="Genomic_DNA"/>
</dbReference>
<reference evidence="2 3" key="1">
    <citation type="submission" date="2024-02" db="EMBL/GenBank/DDBJ databases">
        <title>Full genome sequence of Nocardioides kribbensis.</title>
        <authorList>
            <person name="Poletto B.L."/>
            <person name="Silva G."/>
            <person name="Galante D."/>
            <person name="Campos K.R."/>
            <person name="Santos M.B.N."/>
            <person name="Sacchi C.T."/>
        </authorList>
    </citation>
    <scope>NUCLEOTIDE SEQUENCE [LARGE SCALE GENOMIC DNA]</scope>
    <source>
        <strain evidence="2 3">O4R</strain>
    </source>
</reference>
<feature type="region of interest" description="Disordered" evidence="1">
    <location>
        <begin position="261"/>
        <end position="283"/>
    </location>
</feature>
<accession>A0ABV1NWE6</accession>
<dbReference type="SUPFAM" id="SSF49879">
    <property type="entry name" value="SMAD/FHA domain"/>
    <property type="match status" value="1"/>
</dbReference>
<evidence type="ECO:0000256" key="1">
    <source>
        <dbReference type="SAM" id="MobiDB-lite"/>
    </source>
</evidence>
<keyword evidence="3" id="KW-1185">Reference proteome</keyword>
<dbReference type="RefSeq" id="WP_349804111.1">
    <property type="nucleotide sequence ID" value="NZ_JBEGDP010000004.1"/>
</dbReference>
<comment type="caution">
    <text evidence="2">The sequence shown here is derived from an EMBL/GenBank/DDBJ whole genome shotgun (WGS) entry which is preliminary data.</text>
</comment>
<name>A0ABV1NWE6_9ACTN</name>
<evidence type="ECO:0000313" key="3">
    <source>
        <dbReference type="Proteomes" id="UP001482520"/>
    </source>
</evidence>
<sequence length="283" mass="30485">MRVAADLEVRLQRGAGDPGGEGDVVLHLRGHDSRLTLEVSDPAAFAGSADAPAVRAFAESLAASGVVVRVVHDGQLLVCLGAVRAPWWQRRATGSARIRLGSLRGAVTSARARARRAPAVLPSASLLPPTTMWPIAPTFARRSRRRVTGTHDPARGGSARLVLVREDVWGGERQPIFWLGDGVTIGSDPTCDVVLRGLASLHARVEHDEEDEYVVRAVDGDVRVHGARVLGSVLRSGARVDLGPHHLAYYREEHADHGRPYYGRIGGELGRQRPQPPDDRPAV</sequence>
<protein>
    <submittedName>
        <fullName evidence="2">FHA domain-containing protein</fullName>
    </submittedName>
</protein>
<dbReference type="InterPro" id="IPR008984">
    <property type="entry name" value="SMAD_FHA_dom_sf"/>
</dbReference>
<dbReference type="Gene3D" id="2.60.200.20">
    <property type="match status" value="1"/>
</dbReference>
<dbReference type="Proteomes" id="UP001482520">
    <property type="component" value="Unassembled WGS sequence"/>
</dbReference>
<organism evidence="2 3">
    <name type="scientific">Nocardioides kribbensis</name>
    <dbReference type="NCBI Taxonomy" id="305517"/>
    <lineage>
        <taxon>Bacteria</taxon>
        <taxon>Bacillati</taxon>
        <taxon>Actinomycetota</taxon>
        <taxon>Actinomycetes</taxon>
        <taxon>Propionibacteriales</taxon>
        <taxon>Nocardioidaceae</taxon>
        <taxon>Nocardioides</taxon>
    </lineage>
</organism>
<evidence type="ECO:0000313" key="2">
    <source>
        <dbReference type="EMBL" id="MEQ7846834.1"/>
    </source>
</evidence>
<proteinExistence type="predicted"/>
<gene>
    <name evidence="2" type="ORF">V6R90_06045</name>
</gene>